<gene>
    <name evidence="2" type="ORF">C812_00407</name>
</gene>
<dbReference type="PATRIC" id="fig|1235795.3.peg.378"/>
<dbReference type="InterPro" id="IPR001119">
    <property type="entry name" value="SLH_dom"/>
</dbReference>
<accession>R9LIU5</accession>
<dbReference type="Pfam" id="PF16244">
    <property type="entry name" value="DUF4901"/>
    <property type="match status" value="2"/>
</dbReference>
<dbReference type="AlphaFoldDB" id="R9LIU5"/>
<dbReference type="InterPro" id="IPR032599">
    <property type="entry name" value="YcdB/YcdC_rep_domain"/>
</dbReference>
<reference evidence="2 3" key="1">
    <citation type="submission" date="2013-04" db="EMBL/GenBank/DDBJ databases">
        <title>The Genome Sequence of Paenibacillus barengoltzii G22.</title>
        <authorList>
            <consortium name="The Broad Institute Genomics Platform"/>
            <consortium name="The Broad Institute Genome Sequencing Center for Infectious Disease"/>
            <person name="Earl A."/>
            <person name="Xavier R."/>
            <person name="Elson C."/>
            <person name="Duck W."/>
            <person name="Walker B."/>
            <person name="Young S."/>
            <person name="Zeng Q."/>
            <person name="Gargeya S."/>
            <person name="Fitzgerald M."/>
            <person name="Haas B."/>
            <person name="Abouelleil A."/>
            <person name="Allen A.W."/>
            <person name="Alvarado L."/>
            <person name="Arachchi H.M."/>
            <person name="Berlin A.M."/>
            <person name="Chapman S.B."/>
            <person name="Gainer-Dewar J."/>
            <person name="Goldberg J."/>
            <person name="Griggs A."/>
            <person name="Gujja S."/>
            <person name="Hansen M."/>
            <person name="Howarth C."/>
            <person name="Imamovic A."/>
            <person name="Ireland A."/>
            <person name="Larimer J."/>
            <person name="McCowan C."/>
            <person name="Murphy C."/>
            <person name="Pearson M."/>
            <person name="Poon T.W."/>
            <person name="Priest M."/>
            <person name="Roberts A."/>
            <person name="Saif S."/>
            <person name="Shea T."/>
            <person name="Sisk P."/>
            <person name="Sykes S."/>
            <person name="Wortman J."/>
            <person name="Nusbaum C."/>
            <person name="Birren B."/>
        </authorList>
    </citation>
    <scope>NUCLEOTIDE SEQUENCE [LARGE SCALE GENOMIC DNA]</scope>
    <source>
        <strain evidence="2 3">G22</strain>
    </source>
</reference>
<name>R9LIU5_9BACL</name>
<dbReference type="HOGENOM" id="CLU_019560_0_0_9"/>
<dbReference type="Proteomes" id="UP000019598">
    <property type="component" value="Unassembled WGS sequence"/>
</dbReference>
<dbReference type="STRING" id="1235795.C812_00407"/>
<dbReference type="PROSITE" id="PS51272">
    <property type="entry name" value="SLH"/>
    <property type="match status" value="1"/>
</dbReference>
<dbReference type="OrthoDB" id="2652191at2"/>
<proteinExistence type="predicted"/>
<evidence type="ECO:0000259" key="1">
    <source>
        <dbReference type="PROSITE" id="PS51272"/>
    </source>
</evidence>
<organism evidence="2 3">
    <name type="scientific">Paenibacillus barengoltzii G22</name>
    <dbReference type="NCBI Taxonomy" id="1235795"/>
    <lineage>
        <taxon>Bacteria</taxon>
        <taxon>Bacillati</taxon>
        <taxon>Bacillota</taxon>
        <taxon>Bacilli</taxon>
        <taxon>Bacillales</taxon>
        <taxon>Paenibacillaceae</taxon>
        <taxon>Paenibacillus</taxon>
    </lineage>
</organism>
<dbReference type="Pfam" id="PF00395">
    <property type="entry name" value="SLH"/>
    <property type="match status" value="2"/>
</dbReference>
<feature type="domain" description="SLH" evidence="1">
    <location>
        <begin position="743"/>
        <end position="805"/>
    </location>
</feature>
<evidence type="ECO:0000313" key="2">
    <source>
        <dbReference type="EMBL" id="EOS58488.1"/>
    </source>
</evidence>
<comment type="caution">
    <text evidence="2">The sequence shown here is derived from an EMBL/GenBank/DDBJ whole genome shotgun (WGS) entry which is preliminary data.</text>
</comment>
<protein>
    <recommendedName>
        <fullName evidence="1">SLH domain-containing protein</fullName>
    </recommendedName>
</protein>
<evidence type="ECO:0000313" key="3">
    <source>
        <dbReference type="Proteomes" id="UP000019598"/>
    </source>
</evidence>
<dbReference type="EMBL" id="ASSZ01000008">
    <property type="protein sequence ID" value="EOS58488.1"/>
    <property type="molecule type" value="Genomic_DNA"/>
</dbReference>
<sequence length="808" mass="89953">MGKCGKVKRLKQQLNLISKAARQKPPVKLAFLGLVALSVALPQGAALAEEATASTSTTTTIVNTGNLGTDPSKQGEAVADSSRAKITKEQAIAKVRELFPVLKEATVNQVEYGIHNVYPAPSYQDVWTIHWQVEVGNGSHSFSSRVDAITGDLMSTYITFPRQGNKVYYPPKLTREQASEQAKAFLAKAAPSLSADEVKESDSLFYLDSQALFGPVQYDFSFDVLKNGLPSGFESIHITVTGDGEVVFFSRSEERLEYPSSVPTVSKAEAEKKFRDEFQVELGYVPVRKNGAISDWILAWQPVSDAFLAINAQTGRKINSEGTELTSTTITISDVPAGTKIFEPRTSKVELTSDEAAKLVEQTAFIPEGRKLRYPSMSSDYRNPERKTWSLRWEEERQNLTGPMYFPAQTYATVDALSGQILEFQIEAFNYGEPREPLAPPPGAAKLNYEQAKQRALEWVNQLYPQASRNLKLIERGESWSRLSNGEQFRFELTRYVNDLPVLGGGVFITVDAYGRLFFYSVNHEQIPEDLPDSQTATVTAEQALQSYLDNFKLELQYNQIGGYMIDNTYVDPKVYLVYSPQFKDPGTSFQVLNAVTGKWVTTYEGIRMEPTRGDIEPKDVKGHWAEADLKTLVQYRILETDEQGKLNPNETITVGDWLTYAVKAANPYYTSYVLASPSAASAEVSMDDKYSQAVKYAADLGWIDPAEPLQLDQKLTREQLAVLLTSMVKYDRLAANFFGKDAFINQFSDAKQITRPGEVTIAVRLGLLQGQNGKFNPQRQVTKAEAASILMRLVKLQGHTDQPIASQ</sequence>